<dbReference type="SUPFAM" id="SSF51621">
    <property type="entry name" value="Phosphoenolpyruvate/pyruvate domain"/>
    <property type="match status" value="1"/>
</dbReference>
<dbReference type="InterPro" id="IPR005000">
    <property type="entry name" value="Aldolase/citrate-lyase_domain"/>
</dbReference>
<reference evidence="3" key="1">
    <citation type="submission" date="2009-10" db="EMBL/GenBank/DDBJ databases">
        <title>Diversity of trophic interactions inside an arsenic-rich microbial ecosystem.</title>
        <authorList>
            <person name="Bertin P.N."/>
            <person name="Heinrich-Salmeron A."/>
            <person name="Pelletier E."/>
            <person name="Goulhen-Chollet F."/>
            <person name="Arsene-Ploetze F."/>
            <person name="Gallien S."/>
            <person name="Calteau A."/>
            <person name="Vallenet D."/>
            <person name="Casiot C."/>
            <person name="Chane-Woon-Ming B."/>
            <person name="Giloteaux L."/>
            <person name="Barakat M."/>
            <person name="Bonnefoy V."/>
            <person name="Bruneel O."/>
            <person name="Chandler M."/>
            <person name="Cleiss J."/>
            <person name="Duran R."/>
            <person name="Elbaz-Poulichet F."/>
            <person name="Fonknechten N."/>
            <person name="Lauga B."/>
            <person name="Mornico D."/>
            <person name="Ortet P."/>
            <person name="Schaeffer C."/>
            <person name="Siguier P."/>
            <person name="Alexander Thil Smith A."/>
            <person name="Van Dorsselaer A."/>
            <person name="Weissenbach J."/>
            <person name="Medigue C."/>
            <person name="Le Paslier D."/>
        </authorList>
    </citation>
    <scope>NUCLEOTIDE SEQUENCE</scope>
</reference>
<evidence type="ECO:0000313" key="3">
    <source>
        <dbReference type="EMBL" id="CBH96625.1"/>
    </source>
</evidence>
<dbReference type="AlphaFoldDB" id="E6PNX3"/>
<gene>
    <name evidence="3" type="ORF">CARN2_2340</name>
</gene>
<name>E6PNX3_9ZZZZ</name>
<dbReference type="GO" id="GO:0003824">
    <property type="term" value="F:catalytic activity"/>
    <property type="evidence" value="ECO:0007669"/>
    <property type="project" value="InterPro"/>
</dbReference>
<keyword evidence="1" id="KW-0479">Metal-binding</keyword>
<comment type="caution">
    <text evidence="3">The sequence shown here is derived from an EMBL/GenBank/DDBJ whole genome shotgun (WGS) entry which is preliminary data.</text>
</comment>
<organism evidence="3">
    <name type="scientific">mine drainage metagenome</name>
    <dbReference type="NCBI Taxonomy" id="410659"/>
    <lineage>
        <taxon>unclassified sequences</taxon>
        <taxon>metagenomes</taxon>
        <taxon>ecological metagenomes</taxon>
    </lineage>
</organism>
<sequence length="294" mass="31432">MDWIQITNNAEFAALAQACGVGRIMVDLERLGKQARQGGLGTFISDHRPEDIARVRAAVPKADLIVRINPLHAGSGDEIGQAIAAGANTLMLPMFEQPDALQAFLRHIAGRARGIALLETRAALESLPAWATLPRLDEIYVGLNDLHRQLGARFMFEPLGSGVVDRVAQAAHAAGKRFGFGGIARLDEGLLPGRVVLAEHLRLGSSSVILSRTFNREMVEGVHKPGHAQAGLAWQGVYRCEIARLRHAAQVLATRTPDEVESDRLLARDLIAKAAAILGESAPSAAQPTHASAA</sequence>
<evidence type="ECO:0000256" key="1">
    <source>
        <dbReference type="ARBA" id="ARBA00022723"/>
    </source>
</evidence>
<dbReference type="InterPro" id="IPR040442">
    <property type="entry name" value="Pyrv_kinase-like_dom_sf"/>
</dbReference>
<proteinExistence type="predicted"/>
<dbReference type="Pfam" id="PF03328">
    <property type="entry name" value="HpcH_HpaI"/>
    <property type="match status" value="1"/>
</dbReference>
<dbReference type="InterPro" id="IPR015813">
    <property type="entry name" value="Pyrv/PenolPyrv_kinase-like_dom"/>
</dbReference>
<evidence type="ECO:0000259" key="2">
    <source>
        <dbReference type="Pfam" id="PF03328"/>
    </source>
</evidence>
<dbReference type="GO" id="GO:0046872">
    <property type="term" value="F:metal ion binding"/>
    <property type="evidence" value="ECO:0007669"/>
    <property type="project" value="UniProtKB-KW"/>
</dbReference>
<accession>E6PNX3</accession>
<dbReference type="Gene3D" id="3.20.20.60">
    <property type="entry name" value="Phosphoenolpyruvate-binding domains"/>
    <property type="match status" value="2"/>
</dbReference>
<dbReference type="EMBL" id="CABM01000030">
    <property type="protein sequence ID" value="CBH96625.1"/>
    <property type="molecule type" value="Genomic_DNA"/>
</dbReference>
<protein>
    <recommendedName>
        <fullName evidence="2">HpcH/HpaI aldolase/citrate lyase domain-containing protein</fullName>
    </recommendedName>
</protein>
<feature type="domain" description="HpcH/HpaI aldolase/citrate lyase" evidence="2">
    <location>
        <begin position="57"/>
        <end position="153"/>
    </location>
</feature>